<keyword evidence="1" id="KW-0378">Hydrolase</keyword>
<reference evidence="5" key="1">
    <citation type="journal article" date="2015" name="ISME J.">
        <title>Aquifer environment selects for microbial species cohorts in sediment and groundwater.</title>
        <authorList>
            <person name="Hug L.A."/>
            <person name="Thomas B.C."/>
            <person name="Brown C.T."/>
            <person name="Frischkorn K.R."/>
            <person name="Williams K.H."/>
            <person name="Tringe S.G."/>
            <person name="Banfield J.F."/>
        </authorList>
    </citation>
    <scope>NUCLEOTIDE SEQUENCE</scope>
</reference>
<evidence type="ECO:0000256" key="3">
    <source>
        <dbReference type="SAM" id="SignalP"/>
    </source>
</evidence>
<protein>
    <submittedName>
        <fullName evidence="5">Glutamyl peptidase</fullName>
    </submittedName>
</protein>
<dbReference type="EMBL" id="KT007046">
    <property type="protein sequence ID" value="AKQ04635.1"/>
    <property type="molecule type" value="Genomic_DNA"/>
</dbReference>
<dbReference type="InterPro" id="IPR029058">
    <property type="entry name" value="AB_hydrolase_fold"/>
</dbReference>
<feature type="signal peptide" evidence="3">
    <location>
        <begin position="1"/>
        <end position="20"/>
    </location>
</feature>
<proteinExistence type="predicted"/>
<name>A0A0H4TCM8_9BACT</name>
<dbReference type="Pfam" id="PF00326">
    <property type="entry name" value="Peptidase_S9"/>
    <property type="match status" value="1"/>
</dbReference>
<keyword evidence="2" id="KW-0645">Protease</keyword>
<dbReference type="SUPFAM" id="SSF53474">
    <property type="entry name" value="alpha/beta-Hydrolases"/>
    <property type="match status" value="1"/>
</dbReference>
<evidence type="ECO:0000256" key="1">
    <source>
        <dbReference type="ARBA" id="ARBA00022801"/>
    </source>
</evidence>
<dbReference type="InterPro" id="IPR011042">
    <property type="entry name" value="6-blade_b-propeller_TolB-like"/>
</dbReference>
<dbReference type="Gene3D" id="2.120.10.30">
    <property type="entry name" value="TolB, C-terminal domain"/>
    <property type="match status" value="1"/>
</dbReference>
<dbReference type="PANTHER" id="PTHR42776">
    <property type="entry name" value="SERINE PEPTIDASE S9 FAMILY MEMBER"/>
    <property type="match status" value="1"/>
</dbReference>
<evidence type="ECO:0000256" key="2">
    <source>
        <dbReference type="ARBA" id="ARBA00022825"/>
    </source>
</evidence>
<feature type="chain" id="PRO_5005209928" evidence="3">
    <location>
        <begin position="21"/>
        <end position="806"/>
    </location>
</feature>
<keyword evidence="2" id="KW-0720">Serine protease</keyword>
<dbReference type="InterPro" id="IPR011659">
    <property type="entry name" value="WD40"/>
</dbReference>
<dbReference type="AlphaFoldDB" id="A0A0H4TCM8"/>
<sequence length="806" mass="87961">MRTRHFVLGLVALFAPSLAAQEPYKQPPEIVRRILDAPRLPSVAPSPDGKTLLLAEPTGVPTIADFAQPLLRLAGRRINPQTSGPYSVSGFRALRLRDVATGQERRVTVPETGRLGFPVWSPDGRRIAFTHISESAMDLWVADAATGQGRRVASGVNGTTGEPCEWMPRSDAVVCRLVPAGRGAPPEASRVPTGPIVQRNAGKAAPVPTFQDLLDSPHDEELFTHYATAQLAIVDLGSGAPRLIGRPAIFAASDPAPGGELILVSRVQRPYSYQVTMNDFPQEIEAWTLTGEKAATIASVPLAEDAPMDGVRPGPRSFQWVPGRPATLMYVEALDGGDNRRPAAERDRVMLLDAPFTQPRELTRFAFRFQGGGFGGGGTAYGRDGLVLLTESHRPTRQTRTWKLDLDQPAAGRQLVWDRSSEDRYGDPGTPVRTRDAAGFSVLRQSPDGKWIYLDGSGASPAGERPFLDRMNLETKKAERLWQSAPDVYESVSAVLDDAARMVITRRESRTAPPNFVQRDLRSRRETQLTALENPAPSLSTVRRELITYARADGVKLSGTLYYPTDYTDGRKVPVIFWVYPREFASADAASQVVGSPNRFVLPSGASHLFLLTQGYAVLDNPTLPVVGGDSANNTYVEQTIAGAKAAIDYLMSQGVGDGNFGVGGHSYGAFTTANLLAHSDLFKAGVARSGAYNRTLTPFGFQNENRSFWEAPQVYLRMMPFAYANRVNEPILMIHGMNDNNSGTFPIQSERMYAALKGHGATVEYVQLPFEAHGYAARESVMDAVARMIEWYDKYVKPKAAATFP</sequence>
<keyword evidence="3" id="KW-0732">Signal</keyword>
<feature type="domain" description="Peptidase S9 prolyl oligopeptidase catalytic" evidence="4">
    <location>
        <begin position="639"/>
        <end position="798"/>
    </location>
</feature>
<dbReference type="GO" id="GO:0006508">
    <property type="term" value="P:proteolysis"/>
    <property type="evidence" value="ECO:0007669"/>
    <property type="project" value="InterPro"/>
</dbReference>
<organism evidence="5">
    <name type="scientific">uncultured Gemmatimonadetes bacterium Rifle_16ft_4_minimus_7</name>
    <dbReference type="NCBI Taxonomy" id="1665098"/>
    <lineage>
        <taxon>Bacteria</taxon>
        <taxon>Pseudomonadati</taxon>
        <taxon>Gemmatimonadota</taxon>
        <taxon>environmental samples</taxon>
    </lineage>
</organism>
<dbReference type="GO" id="GO:0004252">
    <property type="term" value="F:serine-type endopeptidase activity"/>
    <property type="evidence" value="ECO:0007669"/>
    <property type="project" value="TreeGrafter"/>
</dbReference>
<evidence type="ECO:0000259" key="4">
    <source>
        <dbReference type="Pfam" id="PF00326"/>
    </source>
</evidence>
<dbReference type="PANTHER" id="PTHR42776:SF28">
    <property type="entry name" value="GLUTAMYL ENDOPEPTIDASE, CHLOROPLASTIC-RELATED"/>
    <property type="match status" value="1"/>
</dbReference>
<evidence type="ECO:0000313" key="5">
    <source>
        <dbReference type="EMBL" id="AKQ04635.1"/>
    </source>
</evidence>
<dbReference type="InterPro" id="IPR001375">
    <property type="entry name" value="Peptidase_S9_cat"/>
</dbReference>
<accession>A0A0H4TCM8</accession>
<dbReference type="SUPFAM" id="SSF82171">
    <property type="entry name" value="DPP6 N-terminal domain-like"/>
    <property type="match status" value="1"/>
</dbReference>
<dbReference type="Pfam" id="PF07676">
    <property type="entry name" value="PD40"/>
    <property type="match status" value="1"/>
</dbReference>
<dbReference type="Gene3D" id="3.40.50.1820">
    <property type="entry name" value="alpha/beta hydrolase"/>
    <property type="match status" value="1"/>
</dbReference>